<protein>
    <recommendedName>
        <fullName evidence="4">Antifreeze protein</fullName>
    </recommendedName>
</protein>
<proteinExistence type="predicted"/>
<reference evidence="2" key="2">
    <citation type="journal article" date="2021" name="Genome Biol. Evol.">
        <title>Developing a high-quality reference genome for a parasitic bivalve with doubly uniparental inheritance (Bivalvia: Unionida).</title>
        <authorList>
            <person name="Smith C.H."/>
        </authorList>
    </citation>
    <scope>NUCLEOTIDE SEQUENCE</scope>
    <source>
        <strain evidence="2">CHS0354</strain>
        <tissue evidence="2">Mantle</tissue>
    </source>
</reference>
<evidence type="ECO:0000313" key="3">
    <source>
        <dbReference type="Proteomes" id="UP001195483"/>
    </source>
</evidence>
<dbReference type="AlphaFoldDB" id="A0AAE0ST23"/>
<organism evidence="2 3">
    <name type="scientific">Potamilus streckersoni</name>
    <dbReference type="NCBI Taxonomy" id="2493646"/>
    <lineage>
        <taxon>Eukaryota</taxon>
        <taxon>Metazoa</taxon>
        <taxon>Spiralia</taxon>
        <taxon>Lophotrochozoa</taxon>
        <taxon>Mollusca</taxon>
        <taxon>Bivalvia</taxon>
        <taxon>Autobranchia</taxon>
        <taxon>Heteroconchia</taxon>
        <taxon>Palaeoheterodonta</taxon>
        <taxon>Unionida</taxon>
        <taxon>Unionoidea</taxon>
        <taxon>Unionidae</taxon>
        <taxon>Ambleminae</taxon>
        <taxon>Lampsilini</taxon>
        <taxon>Potamilus</taxon>
    </lineage>
</organism>
<dbReference type="Gene3D" id="2.170.300.10">
    <property type="entry name" value="Tie2 ligand-binding domain superfamily"/>
    <property type="match status" value="1"/>
</dbReference>
<keyword evidence="3" id="KW-1185">Reference proteome</keyword>
<reference evidence="2" key="3">
    <citation type="submission" date="2023-05" db="EMBL/GenBank/DDBJ databases">
        <authorList>
            <person name="Smith C.H."/>
        </authorList>
    </citation>
    <scope>NUCLEOTIDE SEQUENCE</scope>
    <source>
        <strain evidence="2">CHS0354</strain>
        <tissue evidence="2">Mantle</tissue>
    </source>
</reference>
<feature type="signal peptide" evidence="1">
    <location>
        <begin position="1"/>
        <end position="18"/>
    </location>
</feature>
<feature type="chain" id="PRO_5042125359" description="Antifreeze protein" evidence="1">
    <location>
        <begin position="19"/>
        <end position="133"/>
    </location>
</feature>
<name>A0AAE0ST23_9BIVA</name>
<evidence type="ECO:0008006" key="4">
    <source>
        <dbReference type="Google" id="ProtNLM"/>
    </source>
</evidence>
<comment type="caution">
    <text evidence="2">The sequence shown here is derived from an EMBL/GenBank/DDBJ whole genome shotgun (WGS) entry which is preliminary data.</text>
</comment>
<sequence length="133" mass="13927">MATDVMKLAACVLAATTAVQQLMDSACLVVMLDGGEKLVNMVAIKEHTATAVMKRAACVSAVIRAVQRLMECARMAVKLDGGEERCNKGTYSYGCNETCGMCLTGNDSCSTTDGQCKIGCDAGWSGETCKHGS</sequence>
<gene>
    <name evidence="2" type="ORF">CHS0354_040088</name>
</gene>
<dbReference type="EMBL" id="JAEAOA010002328">
    <property type="protein sequence ID" value="KAK3597712.1"/>
    <property type="molecule type" value="Genomic_DNA"/>
</dbReference>
<keyword evidence="1" id="KW-0732">Signal</keyword>
<dbReference type="Proteomes" id="UP001195483">
    <property type="component" value="Unassembled WGS sequence"/>
</dbReference>
<accession>A0AAE0ST23</accession>
<reference evidence="2" key="1">
    <citation type="journal article" date="2021" name="Genome Biol. Evol.">
        <title>A High-Quality Reference Genome for a Parasitic Bivalve with Doubly Uniparental Inheritance (Bivalvia: Unionida).</title>
        <authorList>
            <person name="Smith C.H."/>
        </authorList>
    </citation>
    <scope>NUCLEOTIDE SEQUENCE</scope>
    <source>
        <strain evidence="2">CHS0354</strain>
    </source>
</reference>
<evidence type="ECO:0000313" key="2">
    <source>
        <dbReference type="EMBL" id="KAK3597712.1"/>
    </source>
</evidence>
<evidence type="ECO:0000256" key="1">
    <source>
        <dbReference type="SAM" id="SignalP"/>
    </source>
</evidence>